<keyword evidence="3" id="KW-1185">Reference proteome</keyword>
<evidence type="ECO:0000313" key="3">
    <source>
        <dbReference type="Proteomes" id="UP001363151"/>
    </source>
</evidence>
<keyword evidence="1" id="KW-0732">Signal</keyword>
<accession>A0ABR1GB55</accession>
<protein>
    <submittedName>
        <fullName evidence="2">Uncharacterized protein</fullName>
    </submittedName>
</protein>
<dbReference type="Proteomes" id="UP001363151">
    <property type="component" value="Unassembled WGS sequence"/>
</dbReference>
<evidence type="ECO:0000256" key="1">
    <source>
        <dbReference type="SAM" id="SignalP"/>
    </source>
</evidence>
<feature type="signal peptide" evidence="1">
    <location>
        <begin position="1"/>
        <end position="21"/>
    </location>
</feature>
<dbReference type="EMBL" id="JBBJCI010000037">
    <property type="protein sequence ID" value="KAK7250309.1"/>
    <property type="molecule type" value="Genomic_DNA"/>
</dbReference>
<organism evidence="2 3">
    <name type="scientific">Aureococcus anophagefferens</name>
    <name type="common">Harmful bloom alga</name>
    <dbReference type="NCBI Taxonomy" id="44056"/>
    <lineage>
        <taxon>Eukaryota</taxon>
        <taxon>Sar</taxon>
        <taxon>Stramenopiles</taxon>
        <taxon>Ochrophyta</taxon>
        <taxon>Pelagophyceae</taxon>
        <taxon>Pelagomonadales</taxon>
        <taxon>Pelagomonadaceae</taxon>
        <taxon>Aureococcus</taxon>
    </lineage>
</organism>
<feature type="chain" id="PRO_5045595323" evidence="1">
    <location>
        <begin position="22"/>
        <end position="417"/>
    </location>
</feature>
<proteinExistence type="predicted"/>
<sequence>MTNTSWWRLALTAPAIVPEFALVSKHVCDMPVRDDVRRVNPCLNLLAAELPVFPAACRRRGADVFWGGRKRERDKGIDGLGHFGRAIAEAIAARRGERLPPRFFGESASVFGVYLRDVAGLGDGFAPSLYCHQRGTVKQDFEATHEEGCVEGADAFRAYLAARYPTGADLFRDHFECYASPPFDAWFGFDALPPAGDAAWDRRAVAETYASLDRGAYAGACGAAAGDVRLVIHARLGDLLATAGRTEGKRLRNALVIAGKLVERRRDRVHVLVLSDSPAAAVAGLLEGDVRVELGDARSDGVSQLVDGRTVGLGAGDFDVTLKGEGHPLVALHCMATADVLLGPETPKCGDPWVPRARRLGAARWAAQSGATGVRCSNMVRFARNLNARGAFRGVPVAPLNATAVDAGLAALLAVLP</sequence>
<gene>
    <name evidence="2" type="ORF">SO694_00007310</name>
</gene>
<name>A0ABR1GB55_AURAN</name>
<reference evidence="2 3" key="1">
    <citation type="submission" date="2024-03" db="EMBL/GenBank/DDBJ databases">
        <title>Aureococcus anophagefferens CCMP1851 and Kratosvirus quantuckense: Draft genome of a second virus-susceptible host strain in the model system.</title>
        <authorList>
            <person name="Chase E."/>
            <person name="Truchon A.R."/>
            <person name="Schepens W."/>
            <person name="Wilhelm S.W."/>
        </authorList>
    </citation>
    <scope>NUCLEOTIDE SEQUENCE [LARGE SCALE GENOMIC DNA]</scope>
    <source>
        <strain evidence="2 3">CCMP1851</strain>
    </source>
</reference>
<evidence type="ECO:0000313" key="2">
    <source>
        <dbReference type="EMBL" id="KAK7250309.1"/>
    </source>
</evidence>
<comment type="caution">
    <text evidence="2">The sequence shown here is derived from an EMBL/GenBank/DDBJ whole genome shotgun (WGS) entry which is preliminary data.</text>
</comment>